<evidence type="ECO:0000256" key="1">
    <source>
        <dbReference type="ARBA" id="ARBA00023125"/>
    </source>
</evidence>
<evidence type="ECO:0000313" key="5">
    <source>
        <dbReference type="EMBL" id="KAK8888120.1"/>
    </source>
</evidence>
<organism evidence="5 6">
    <name type="scientific">Tritrichomonas musculus</name>
    <dbReference type="NCBI Taxonomy" id="1915356"/>
    <lineage>
        <taxon>Eukaryota</taxon>
        <taxon>Metamonada</taxon>
        <taxon>Parabasalia</taxon>
        <taxon>Tritrichomonadida</taxon>
        <taxon>Tritrichomonadidae</taxon>
        <taxon>Tritrichomonas</taxon>
    </lineage>
</organism>
<dbReference type="Gene3D" id="1.10.30.10">
    <property type="entry name" value="High mobility group box domain"/>
    <property type="match status" value="1"/>
</dbReference>
<dbReference type="CDD" id="cd01389">
    <property type="entry name" value="HMG-box_ROX1-like"/>
    <property type="match status" value="1"/>
</dbReference>
<dbReference type="InterPro" id="IPR009071">
    <property type="entry name" value="HMG_box_dom"/>
</dbReference>
<dbReference type="SUPFAM" id="SSF47095">
    <property type="entry name" value="HMG-box"/>
    <property type="match status" value="1"/>
</dbReference>
<proteinExistence type="predicted"/>
<keyword evidence="6" id="KW-1185">Reference proteome</keyword>
<sequence>MFGNDNTILQENLQTLVTDITDFDKRPPNAFILFMKAVSPSVSQSNPNLSQNDINKLIGKMWQMAEETIRNEFREQAKQLAETFKNMHPNYIEYTKKKKVMSQPGDVPEPIRIKVILNRDIQNFVPEDHP</sequence>
<gene>
    <name evidence="5" type="ORF">M9Y10_039181</name>
</gene>
<feature type="DNA-binding region" description="HMG box" evidence="3">
    <location>
        <begin position="24"/>
        <end position="92"/>
    </location>
</feature>
<evidence type="ECO:0000313" key="6">
    <source>
        <dbReference type="Proteomes" id="UP001470230"/>
    </source>
</evidence>
<feature type="domain" description="HMG box" evidence="4">
    <location>
        <begin position="24"/>
        <end position="92"/>
    </location>
</feature>
<dbReference type="Pfam" id="PF00505">
    <property type="entry name" value="HMG_box"/>
    <property type="match status" value="1"/>
</dbReference>
<reference evidence="5 6" key="1">
    <citation type="submission" date="2024-04" db="EMBL/GenBank/DDBJ databases">
        <title>Tritrichomonas musculus Genome.</title>
        <authorList>
            <person name="Alves-Ferreira E."/>
            <person name="Grigg M."/>
            <person name="Lorenzi H."/>
            <person name="Galac M."/>
        </authorList>
    </citation>
    <scope>NUCLEOTIDE SEQUENCE [LARGE SCALE GENOMIC DNA]</scope>
    <source>
        <strain evidence="5 6">EAF2021</strain>
    </source>
</reference>
<dbReference type="SMART" id="SM00398">
    <property type="entry name" value="HMG"/>
    <property type="match status" value="1"/>
</dbReference>
<comment type="caution">
    <text evidence="5">The sequence shown here is derived from an EMBL/GenBank/DDBJ whole genome shotgun (WGS) entry which is preliminary data.</text>
</comment>
<accession>A0ABR2KAH5</accession>
<dbReference type="PROSITE" id="PS50118">
    <property type="entry name" value="HMG_BOX_2"/>
    <property type="match status" value="1"/>
</dbReference>
<name>A0ABR2KAH5_9EUKA</name>
<keyword evidence="2" id="KW-0804">Transcription</keyword>
<keyword evidence="1 3" id="KW-0238">DNA-binding</keyword>
<dbReference type="InterPro" id="IPR036910">
    <property type="entry name" value="HMG_box_dom_sf"/>
</dbReference>
<keyword evidence="3" id="KW-0539">Nucleus</keyword>
<evidence type="ECO:0000256" key="2">
    <source>
        <dbReference type="ARBA" id="ARBA00023163"/>
    </source>
</evidence>
<dbReference type="InterPro" id="IPR050140">
    <property type="entry name" value="SRY-related_HMG-box_TF-like"/>
</dbReference>
<evidence type="ECO:0000259" key="4">
    <source>
        <dbReference type="PROSITE" id="PS50118"/>
    </source>
</evidence>
<dbReference type="PANTHER" id="PTHR10270">
    <property type="entry name" value="SOX TRANSCRIPTION FACTOR"/>
    <property type="match status" value="1"/>
</dbReference>
<protein>
    <submittedName>
        <fullName evidence="5">Transcription factor SOX-17</fullName>
    </submittedName>
</protein>
<evidence type="ECO:0000256" key="3">
    <source>
        <dbReference type="PROSITE-ProRule" id="PRU00267"/>
    </source>
</evidence>
<dbReference type="EMBL" id="JAPFFF010000006">
    <property type="protein sequence ID" value="KAK8888120.1"/>
    <property type="molecule type" value="Genomic_DNA"/>
</dbReference>
<dbReference type="PANTHER" id="PTHR10270:SF161">
    <property type="entry name" value="SEX-DETERMINING REGION Y PROTEIN"/>
    <property type="match status" value="1"/>
</dbReference>
<dbReference type="Proteomes" id="UP001470230">
    <property type="component" value="Unassembled WGS sequence"/>
</dbReference>